<accession>A0A914AV53</accession>
<evidence type="ECO:0000256" key="9">
    <source>
        <dbReference type="ARBA" id="ARBA00023242"/>
    </source>
</evidence>
<organism evidence="12 13">
    <name type="scientific">Patiria miniata</name>
    <name type="common">Bat star</name>
    <name type="synonym">Asterina miniata</name>
    <dbReference type="NCBI Taxonomy" id="46514"/>
    <lineage>
        <taxon>Eukaryota</taxon>
        <taxon>Metazoa</taxon>
        <taxon>Echinodermata</taxon>
        <taxon>Eleutherozoa</taxon>
        <taxon>Asterozoa</taxon>
        <taxon>Asteroidea</taxon>
        <taxon>Valvatacea</taxon>
        <taxon>Valvatida</taxon>
        <taxon>Asterinidae</taxon>
        <taxon>Patiria</taxon>
    </lineage>
</organism>
<dbReference type="OMA" id="DCYNDDE"/>
<dbReference type="GO" id="GO:0032502">
    <property type="term" value="P:developmental process"/>
    <property type="evidence" value="ECO:0007669"/>
    <property type="project" value="TreeGrafter"/>
</dbReference>
<dbReference type="PANTHER" id="PTHR31196">
    <property type="entry name" value="RNA POLYMERASE II NUCLEAR LOCALIZATION PROTEIN SLC7A6OS-RELATED"/>
    <property type="match status" value="1"/>
</dbReference>
<protein>
    <recommendedName>
        <fullName evidence="5">Probable RNA polymerase II nuclear localization protein SLC7A6OS</fullName>
    </recommendedName>
</protein>
<keyword evidence="6" id="KW-0813">Transport</keyword>
<evidence type="ECO:0000256" key="7">
    <source>
        <dbReference type="ARBA" id="ARBA00022490"/>
    </source>
</evidence>
<proteinExistence type="inferred from homology"/>
<keyword evidence="13" id="KW-1185">Reference proteome</keyword>
<dbReference type="AlphaFoldDB" id="A0A914AV53"/>
<dbReference type="Proteomes" id="UP000887568">
    <property type="component" value="Unplaced"/>
</dbReference>
<dbReference type="GO" id="GO:0005737">
    <property type="term" value="C:cytoplasm"/>
    <property type="evidence" value="ECO:0007669"/>
    <property type="project" value="UniProtKB-SubCell"/>
</dbReference>
<dbReference type="InterPro" id="IPR013883">
    <property type="entry name" value="TF_Iwr1_dom"/>
</dbReference>
<evidence type="ECO:0000256" key="1">
    <source>
        <dbReference type="ARBA" id="ARBA00003202"/>
    </source>
</evidence>
<evidence type="ECO:0000256" key="6">
    <source>
        <dbReference type="ARBA" id="ARBA00022448"/>
    </source>
</evidence>
<dbReference type="Pfam" id="PF08574">
    <property type="entry name" value="Iwr1"/>
    <property type="match status" value="1"/>
</dbReference>
<evidence type="ECO:0000256" key="2">
    <source>
        <dbReference type="ARBA" id="ARBA00004123"/>
    </source>
</evidence>
<keyword evidence="9" id="KW-0539">Nucleus</keyword>
<dbReference type="EnsemblMetazoa" id="XM_038212047.1">
    <property type="protein sequence ID" value="XP_038067975.1"/>
    <property type="gene ID" value="LOC119737591"/>
</dbReference>
<name>A0A914AV53_PATMI</name>
<dbReference type="OrthoDB" id="6255506at2759"/>
<feature type="compositionally biased region" description="Basic and acidic residues" evidence="10">
    <location>
        <begin position="309"/>
        <end position="327"/>
    </location>
</feature>
<feature type="compositionally biased region" description="Polar residues" evidence="10">
    <location>
        <begin position="124"/>
        <end position="139"/>
    </location>
</feature>
<feature type="domain" description="Transcription factor Iwr1" evidence="11">
    <location>
        <begin position="255"/>
        <end position="319"/>
    </location>
</feature>
<comment type="function">
    <text evidence="1">Directs RNA polymerase II nuclear import.</text>
</comment>
<evidence type="ECO:0000259" key="11">
    <source>
        <dbReference type="Pfam" id="PF08574"/>
    </source>
</evidence>
<feature type="region of interest" description="Disordered" evidence="10">
    <location>
        <begin position="208"/>
        <end position="231"/>
    </location>
</feature>
<evidence type="ECO:0000313" key="12">
    <source>
        <dbReference type="EnsemblMetazoa" id="XP_038067975.1"/>
    </source>
</evidence>
<feature type="compositionally biased region" description="Polar residues" evidence="10">
    <location>
        <begin position="208"/>
        <end position="217"/>
    </location>
</feature>
<dbReference type="GeneID" id="119737591"/>
<comment type="subcellular location">
    <subcellularLocation>
        <location evidence="3">Cytoplasm</location>
    </subcellularLocation>
    <subcellularLocation>
        <location evidence="2">Nucleus</location>
    </subcellularLocation>
</comment>
<dbReference type="RefSeq" id="XP_038067975.1">
    <property type="nucleotide sequence ID" value="XM_038212047.1"/>
</dbReference>
<feature type="compositionally biased region" description="Acidic residues" evidence="10">
    <location>
        <begin position="293"/>
        <end position="307"/>
    </location>
</feature>
<feature type="compositionally biased region" description="Basic residues" evidence="10">
    <location>
        <begin position="1"/>
        <end position="11"/>
    </location>
</feature>
<sequence length="378" mass="41792">MATVLRVRRKRINDPAESLVFSCSKKARTADGESAPGTGGGSAAASKTSTTGGESGDDVKKVFKFAGTVGKKDEPIAQQIEEAIKKGTQHPAITSSKPTKSSTKSSKSSKSSKSKSKSREKARSIQQKSSQTRRFQVLSSFRGIDLNELDTASQNPAPKKAAPVKRTPSKLKLWNRMRKSSQTSETPAEDEAKKLFCLYDVTQEDGVATTNGQSQAKCKSPDKKSPPANPDVILCNSVQMVREKLVIDDKTKETDYVYDLYYIEEGPVDLNGALSMGEAEQELIMEYFVSQEEELEETYEDDSDSNDEGNWRNDYPEDEPDKRHPDLFDELIDDYCYGEGQSSDEDFGQYSDIKKKTGKRVLNYNAYGGSDDDLGCYS</sequence>
<reference evidence="12" key="1">
    <citation type="submission" date="2022-11" db="UniProtKB">
        <authorList>
            <consortium name="EnsemblMetazoa"/>
        </authorList>
    </citation>
    <scope>IDENTIFICATION</scope>
</reference>
<dbReference type="InterPro" id="IPR040218">
    <property type="entry name" value="SLC7A6OS"/>
</dbReference>
<evidence type="ECO:0000256" key="4">
    <source>
        <dbReference type="ARBA" id="ARBA00010218"/>
    </source>
</evidence>
<keyword evidence="7" id="KW-0963">Cytoplasm</keyword>
<feature type="region of interest" description="Disordered" evidence="10">
    <location>
        <begin position="1"/>
        <end position="190"/>
    </location>
</feature>
<feature type="compositionally biased region" description="Low complexity" evidence="10">
    <location>
        <begin position="43"/>
        <end position="52"/>
    </location>
</feature>
<keyword evidence="8" id="KW-0653">Protein transport</keyword>
<feature type="compositionally biased region" description="Low complexity" evidence="10">
    <location>
        <begin position="94"/>
        <end position="109"/>
    </location>
</feature>
<comment type="similarity">
    <text evidence="4">Belongs to the IWR1/SLC7A6OS family.</text>
</comment>
<evidence type="ECO:0000256" key="8">
    <source>
        <dbReference type="ARBA" id="ARBA00022927"/>
    </source>
</evidence>
<dbReference type="PANTHER" id="PTHR31196:SF2">
    <property type="entry name" value="RNA POLYMERASE II NUCLEAR LOCALIZATION PROTEIN SLC7A6OS-RELATED"/>
    <property type="match status" value="1"/>
</dbReference>
<feature type="region of interest" description="Disordered" evidence="10">
    <location>
        <begin position="293"/>
        <end position="328"/>
    </location>
</feature>
<feature type="compositionally biased region" description="Basic residues" evidence="10">
    <location>
        <begin position="167"/>
        <end position="179"/>
    </location>
</feature>
<evidence type="ECO:0000256" key="3">
    <source>
        <dbReference type="ARBA" id="ARBA00004496"/>
    </source>
</evidence>
<evidence type="ECO:0000313" key="13">
    <source>
        <dbReference type="Proteomes" id="UP000887568"/>
    </source>
</evidence>
<dbReference type="GO" id="GO:0005634">
    <property type="term" value="C:nucleus"/>
    <property type="evidence" value="ECO:0007669"/>
    <property type="project" value="UniProtKB-SubCell"/>
</dbReference>
<dbReference type="GO" id="GO:0015031">
    <property type="term" value="P:protein transport"/>
    <property type="evidence" value="ECO:0007669"/>
    <property type="project" value="UniProtKB-KW"/>
</dbReference>
<evidence type="ECO:0000256" key="5">
    <source>
        <dbReference type="ARBA" id="ARBA00017036"/>
    </source>
</evidence>
<evidence type="ECO:0000256" key="10">
    <source>
        <dbReference type="SAM" id="MobiDB-lite"/>
    </source>
</evidence>